<feature type="domain" description="SAP" evidence="3">
    <location>
        <begin position="1288"/>
        <end position="1322"/>
    </location>
</feature>
<dbReference type="InterPro" id="IPR003034">
    <property type="entry name" value="SAP_dom"/>
</dbReference>
<evidence type="ECO:0000313" key="5">
    <source>
        <dbReference type="EMBL" id="VDH91581.1"/>
    </source>
</evidence>
<evidence type="ECO:0000259" key="4">
    <source>
        <dbReference type="PROSITE" id="PS51211"/>
    </source>
</evidence>
<dbReference type="EMBL" id="UYJE01000255">
    <property type="protein sequence ID" value="VDH91581.1"/>
    <property type="molecule type" value="Genomic_DNA"/>
</dbReference>
<feature type="domain" description="Vitellogenin" evidence="4">
    <location>
        <begin position="28"/>
        <end position="582"/>
    </location>
</feature>
<dbReference type="Proteomes" id="UP000596742">
    <property type="component" value="Unassembled WGS sequence"/>
</dbReference>
<dbReference type="GO" id="GO:0005319">
    <property type="term" value="F:lipid transporter activity"/>
    <property type="evidence" value="ECO:0007669"/>
    <property type="project" value="InterPro"/>
</dbReference>
<gene>
    <name evidence="5" type="ORF">MGAL_10B009593</name>
</gene>
<dbReference type="InterPro" id="IPR011055">
    <property type="entry name" value="Dup_hybrid_motif"/>
</dbReference>
<dbReference type="PROSITE" id="PS51211">
    <property type="entry name" value="VITELLOGENIN"/>
    <property type="match status" value="1"/>
</dbReference>
<name>A0A8B6BJS0_MYTGA</name>
<comment type="caution">
    <text evidence="1">Lacks conserved residue(s) required for the propagation of feature annotation.</text>
</comment>
<keyword evidence="6" id="KW-1185">Reference proteome</keyword>
<dbReference type="Gene3D" id="2.70.70.10">
    <property type="entry name" value="Glucose Permease (Domain IIA)"/>
    <property type="match status" value="1"/>
</dbReference>
<accession>A0A8B6BJS0</accession>
<protein>
    <recommendedName>
        <fullName evidence="7">SAP domain-containing protein</fullName>
    </recommendedName>
</protein>
<dbReference type="Gene3D" id="2.30.230.10">
    <property type="entry name" value="Lipovitellin, beta-sheet shell regions, chain A"/>
    <property type="match status" value="1"/>
</dbReference>
<sequence>MDRQGSLYGIICVILWCFIPSEAKFIRFKPGYEYEYKFESNAELTDYGNFNIKAKISFTNIDEKYGYQEILLRIYSFTFYAKDPDTPGHDMDLSKWFSFEITPEGKILRVYHPEESDDFVLASKKGFAALLSSRLHEEGEISGSSSHDGFTYQTQELGHEGPHNATYTVKQTSTGLQFTKVRHEALVKNAGGKYKKVMHYHKDLEVIHSVLIEEDFISPTRPSGKFDALHGMRKIKAVNEFSSMEFPDMKAISKGSLSYLTRRFERDAVTKPMLGLEESTIHVTKGKISVTTPSTIQGLDVSHYTSNRLNVNTLFYLFTGRTLEANACFFKIVDVLKAIPEEELTKLANYYFVELKSDRSRYVGAMNIMLDAFGVIYTNFSENLLADYILKSPDPKPTLILRLLTHIVGKDNPPHDNMIAAMEDLVFNKDNHPEEMYKEDLHERVLLCLGSVSHKLTKAGREEEAIKITVRVHQWLGIHDPFEYRKKRAIQSEQEQIDYDHWRVILLETLGNARMDFSFEYIVSHINSTNSPWIKRAGVHALRKYEHEMAADEMYKAAMYDENDEVRYEALLQYQAHPQARIITPLKAREEVNGTGIIDPYESGITEIAPQRREKRSLGFLEKFPKIDFRLEAPSVDWRKMLGSESIGAAFGIIMYNMLDLKIEPLSGGTQYNLNILQENDMKKIAELATKFDKKVKEIVDAIETGVRLFKDLIGGKISIKDIVNEFIDALKELPGKVWGLRDKAANVMKMLGQLDEEELPPFLRPLRNLIVKVTTVFNDVKTDIMNFYNTLVQTITVIIPQNAKLIYESIVDIIDGFKVIMKDPKTALVKIGKGVVQIFMSIKALLDAKNKTQEACFFLKDEKPYWWDIVTVFEEIWALSQQAVKALATGGPNWIATTVIAGEDPVAKFTKGKVSQQQIKEQIIDNLTNIIDELLEPFDDLRGIADKFMKKYGDFFGLVKKVKEAYAILKEGYEFGQSIINTLFGPKCHKDFPRLYRLDAGPCEGEGFYPSKMKKSGQGEYAVDGVDLEIDVGQTLVAPFPGIVYKGDNPDEVIIEANTAALKDIKIYINGVTVNKTILHKTDQLYIENRIAAGAPIGTVKQSPCYPFNSIHFAMKKGNGTVDPTKFLSPRFFEVPKWIQTCDDYKLVYKFETIAAGVIVGLGGQAQNNTSPKLDKSKVIAPAAPAASEDPGSEADTIKSNPDGMYTKTKANANNLPDDSKNGKKGPFATLMAKADSFMKKFSLRRLKMGTIIEFLTKLGMTDSRAKFVQTLKTLQAIIDNKPCFNPHELTDEQIKQTLQERGKPINGTREQMIKRIMDQDNQCPLMAFTLPKKVYCIFSSDCMAVECCMNVKISMFLRVVKAYANFNPCTFKFSYGFDMFKGEIQLPKLDFDGIEKIINTGIVFPIPVIGDLEIVVFLKIEKTDLETVATFGGGLCEPGSYPDEENCLVTINLLDQAVLPLPICYPNGSYSWPDINWATYFSKEAVLERLKQAGKKAAKQLAGNLAEEALAALGLPADLLAATGPCPRPENMTLAILKGKMIDADLNTTGTRLALNSRYELYDRSCYIALFNKTLSLPAITNPTLKKHLYYQMSPNCMRFDACADVTIKAIDYTKALKAYVELDPCKFILYAGFEKWEHTRKEELLEITPEIKVMIKIDRDADVKKVFIVNFGLKICIAGDCVLDEYFITDYEVPIPLCNENFTLPGGGALADFAKTLGGAITAEAFDLILRMLKLDTIFQKGSCTVPPGPTDCPWNIDVKSYLPTSVKHLVTCEMPDNCFGLDCCIDVKFTLPPALGGRVIAYSVPFWFKMSPCDFTIDVGFGTWTYKKTLFEYAWGKIFTAFFEYAWGKTFTAFFEYAWGTQKELTIGDGDPAPVKILYTISKMGGGEGFIIDTIVTICIPFDDNEPFCAPTPDGFHLLKSQQVPLCSRNLTNILSNISFSQIAKDVGYEAGQQLAQGAVQYLLEQVGLTDFFKTKCDRKRGIYDPSVVGWNNMCPLSISKLPEIDGPMTCMITETCSGIDCCAEIPFIGLTVHPYFLINTCEYSISFGINNMGVNLSLFEGGIDSYEWGKPWTLNIEDIVKITLIMKKPPNEKKFIVDLSASVCFDESEPEQCLTFPMMVGSEIPQPFCDMTATMSLSNFSAIDWGAQLGINLTDFTGILAKNVAQLLLQQLGLDDMMDDPGCSRTADVYQPSEYGWKNTCPLDIVSPPNITVPMNCYIPDYCTGLDCCFHYDYLDISLHAYLYIDTCSYIIRGGIEKLSFEYKILDFGDLWEYSFDRFTIDQLLFEKKLIVDMSMSICLDVNTDCQFNFDILVQQKFPQPLCDLDMSGWTGDTNSLVDWVKDKGLEAGQSLSTALANKLFDDFGLTQFLYNPSCDRFDGIYAGAVDGWKADACPKSSDMTLPKIRGTVSCYVPDYCTGIDCCVDVGKIGKSFRIYALLDACNWKLSIGIEKRAFNFTIIDYKWGEKKTMSILQVLKMEYTIHDLQAEKKYMLNMNLSVCFEETGPCLVSVPVFENTKLPKLGCDWTQTSLDFSLSDFKAQNSITGAVTGLIRDKMLEALGLTPYLKDPTCSRTAAPFAGAVDGWTNGMYTF</sequence>
<evidence type="ECO:0000256" key="2">
    <source>
        <dbReference type="SAM" id="MobiDB-lite"/>
    </source>
</evidence>
<dbReference type="PROSITE" id="PS50800">
    <property type="entry name" value="SAP"/>
    <property type="match status" value="1"/>
</dbReference>
<evidence type="ECO:0000256" key="1">
    <source>
        <dbReference type="PROSITE-ProRule" id="PRU00557"/>
    </source>
</evidence>
<organism evidence="5 6">
    <name type="scientific">Mytilus galloprovincialis</name>
    <name type="common">Mediterranean mussel</name>
    <dbReference type="NCBI Taxonomy" id="29158"/>
    <lineage>
        <taxon>Eukaryota</taxon>
        <taxon>Metazoa</taxon>
        <taxon>Spiralia</taxon>
        <taxon>Lophotrochozoa</taxon>
        <taxon>Mollusca</taxon>
        <taxon>Bivalvia</taxon>
        <taxon>Autobranchia</taxon>
        <taxon>Pteriomorphia</taxon>
        <taxon>Mytilida</taxon>
        <taxon>Mytiloidea</taxon>
        <taxon>Mytilidae</taxon>
        <taxon>Mytilinae</taxon>
        <taxon>Mytilus</taxon>
    </lineage>
</organism>
<dbReference type="SUPFAM" id="SSF48371">
    <property type="entry name" value="ARM repeat"/>
    <property type="match status" value="1"/>
</dbReference>
<comment type="caution">
    <text evidence="5">The sequence shown here is derived from an EMBL/GenBank/DDBJ whole genome shotgun (WGS) entry which is preliminary data.</text>
</comment>
<dbReference type="InterPro" id="IPR011030">
    <property type="entry name" value="Lipovitellin_superhlx_dom"/>
</dbReference>
<evidence type="ECO:0000259" key="3">
    <source>
        <dbReference type="PROSITE" id="PS50800"/>
    </source>
</evidence>
<evidence type="ECO:0008006" key="7">
    <source>
        <dbReference type="Google" id="ProtNLM"/>
    </source>
</evidence>
<reference evidence="5" key="1">
    <citation type="submission" date="2018-11" db="EMBL/GenBank/DDBJ databases">
        <authorList>
            <person name="Alioto T."/>
            <person name="Alioto T."/>
        </authorList>
    </citation>
    <scope>NUCLEOTIDE SEQUENCE</scope>
</reference>
<dbReference type="InterPro" id="IPR016024">
    <property type="entry name" value="ARM-type_fold"/>
</dbReference>
<evidence type="ECO:0000313" key="6">
    <source>
        <dbReference type="Proteomes" id="UP000596742"/>
    </source>
</evidence>
<dbReference type="InterPro" id="IPR015816">
    <property type="entry name" value="Vitellinogen_b-sht_N"/>
</dbReference>
<feature type="region of interest" description="Disordered" evidence="2">
    <location>
        <begin position="1182"/>
        <end position="1226"/>
    </location>
</feature>
<dbReference type="Gene3D" id="1.25.10.20">
    <property type="entry name" value="Vitellinogen, superhelical"/>
    <property type="match status" value="1"/>
</dbReference>
<proteinExistence type="predicted"/>
<dbReference type="OrthoDB" id="6107827at2759"/>
<dbReference type="SMART" id="SM00513">
    <property type="entry name" value="SAP"/>
    <property type="match status" value="2"/>
</dbReference>
<dbReference type="InterPro" id="IPR001747">
    <property type="entry name" value="Vitellogenin_N"/>
</dbReference>